<evidence type="ECO:0000313" key="2">
    <source>
        <dbReference type="WBParaSite" id="BXY_1198000.1"/>
    </source>
</evidence>
<reference evidence="2" key="1">
    <citation type="submission" date="2016-11" db="UniProtKB">
        <authorList>
            <consortium name="WormBaseParasite"/>
        </authorList>
    </citation>
    <scope>IDENTIFICATION</scope>
</reference>
<organism evidence="1 2">
    <name type="scientific">Bursaphelenchus xylophilus</name>
    <name type="common">Pinewood nematode worm</name>
    <name type="synonym">Aphelenchoides xylophilus</name>
    <dbReference type="NCBI Taxonomy" id="6326"/>
    <lineage>
        <taxon>Eukaryota</taxon>
        <taxon>Metazoa</taxon>
        <taxon>Ecdysozoa</taxon>
        <taxon>Nematoda</taxon>
        <taxon>Chromadorea</taxon>
        <taxon>Rhabditida</taxon>
        <taxon>Tylenchina</taxon>
        <taxon>Tylenchomorpha</taxon>
        <taxon>Aphelenchoidea</taxon>
        <taxon>Aphelenchoididae</taxon>
        <taxon>Bursaphelenchus</taxon>
    </lineage>
</organism>
<accession>A0A1I7SG16</accession>
<evidence type="ECO:0000313" key="1">
    <source>
        <dbReference type="Proteomes" id="UP000095284"/>
    </source>
</evidence>
<name>A0A1I7SG16_BURXY</name>
<proteinExistence type="predicted"/>
<dbReference type="Proteomes" id="UP000095284">
    <property type="component" value="Unplaced"/>
</dbReference>
<sequence length="68" mass="7876">MEEIEIALYGGIRWRCGVFRMGASEYVKRMRRSLSDLEQHWLTRRLPAAGVAPRQPRGLVDGRATTRF</sequence>
<dbReference type="AlphaFoldDB" id="A0A1I7SG16"/>
<protein>
    <submittedName>
        <fullName evidence="2">Transposase</fullName>
    </submittedName>
</protein>
<dbReference type="WBParaSite" id="BXY_1198000.1">
    <property type="protein sequence ID" value="BXY_1198000.1"/>
    <property type="gene ID" value="BXY_1198000"/>
</dbReference>